<name>A0A165DA21_9APHY</name>
<gene>
    <name evidence="2" type="ORF">LAESUDRAFT_728297</name>
</gene>
<feature type="region of interest" description="Disordered" evidence="1">
    <location>
        <begin position="1"/>
        <end position="24"/>
    </location>
</feature>
<dbReference type="GeneID" id="63826439"/>
<reference evidence="2 3" key="1">
    <citation type="journal article" date="2016" name="Mol. Biol. Evol.">
        <title>Comparative Genomics of Early-Diverging Mushroom-Forming Fungi Provides Insights into the Origins of Lignocellulose Decay Capabilities.</title>
        <authorList>
            <person name="Nagy L.G."/>
            <person name="Riley R."/>
            <person name="Tritt A."/>
            <person name="Adam C."/>
            <person name="Daum C."/>
            <person name="Floudas D."/>
            <person name="Sun H."/>
            <person name="Yadav J.S."/>
            <person name="Pangilinan J."/>
            <person name="Larsson K.H."/>
            <person name="Matsuura K."/>
            <person name="Barry K."/>
            <person name="Labutti K."/>
            <person name="Kuo R."/>
            <person name="Ohm R.A."/>
            <person name="Bhattacharya S.S."/>
            <person name="Shirouzu T."/>
            <person name="Yoshinaga Y."/>
            <person name="Martin F.M."/>
            <person name="Grigoriev I.V."/>
            <person name="Hibbett D.S."/>
        </authorList>
    </citation>
    <scope>NUCLEOTIDE SEQUENCE [LARGE SCALE GENOMIC DNA]</scope>
    <source>
        <strain evidence="2 3">93-53</strain>
    </source>
</reference>
<sequence>MARKSSSISDTAAEQEDRDVGLSGTTRAFDEFEAAAGKILGEEDVAERDALNHLLVVVGDRYESQM</sequence>
<dbReference type="InParanoid" id="A0A165DA21"/>
<dbReference type="Proteomes" id="UP000076871">
    <property type="component" value="Unassembled WGS sequence"/>
</dbReference>
<evidence type="ECO:0000313" key="3">
    <source>
        <dbReference type="Proteomes" id="UP000076871"/>
    </source>
</evidence>
<dbReference type="AlphaFoldDB" id="A0A165DA21"/>
<dbReference type="EMBL" id="KV427637">
    <property type="protein sequence ID" value="KZT04415.1"/>
    <property type="molecule type" value="Genomic_DNA"/>
</dbReference>
<protein>
    <submittedName>
        <fullName evidence="2">Uncharacterized protein</fullName>
    </submittedName>
</protein>
<dbReference type="RefSeq" id="XP_040762155.1">
    <property type="nucleotide sequence ID" value="XM_040909410.1"/>
</dbReference>
<proteinExistence type="predicted"/>
<keyword evidence="3" id="KW-1185">Reference proteome</keyword>
<accession>A0A165DA21</accession>
<organism evidence="2 3">
    <name type="scientific">Laetiporus sulphureus 93-53</name>
    <dbReference type="NCBI Taxonomy" id="1314785"/>
    <lineage>
        <taxon>Eukaryota</taxon>
        <taxon>Fungi</taxon>
        <taxon>Dikarya</taxon>
        <taxon>Basidiomycota</taxon>
        <taxon>Agaricomycotina</taxon>
        <taxon>Agaricomycetes</taxon>
        <taxon>Polyporales</taxon>
        <taxon>Laetiporus</taxon>
    </lineage>
</organism>
<evidence type="ECO:0000313" key="2">
    <source>
        <dbReference type="EMBL" id="KZT04415.1"/>
    </source>
</evidence>
<feature type="compositionally biased region" description="Polar residues" evidence="1">
    <location>
        <begin position="1"/>
        <end position="12"/>
    </location>
</feature>
<evidence type="ECO:0000256" key="1">
    <source>
        <dbReference type="SAM" id="MobiDB-lite"/>
    </source>
</evidence>